<evidence type="ECO:0000313" key="1">
    <source>
        <dbReference type="EMBL" id="KAA1064872.1"/>
    </source>
</evidence>
<dbReference type="EMBL" id="VSWC01000197">
    <property type="protein sequence ID" value="KAA1064872.1"/>
    <property type="molecule type" value="Genomic_DNA"/>
</dbReference>
<dbReference type="AlphaFoldDB" id="A0A5B0LTJ5"/>
<evidence type="ECO:0000313" key="3">
    <source>
        <dbReference type="Proteomes" id="UP000324748"/>
    </source>
</evidence>
<dbReference type="Proteomes" id="UP000324748">
    <property type="component" value="Unassembled WGS sequence"/>
</dbReference>
<evidence type="ECO:0000313" key="2">
    <source>
        <dbReference type="EMBL" id="KAA1068327.1"/>
    </source>
</evidence>
<keyword evidence="3" id="KW-1185">Reference proteome</keyword>
<comment type="caution">
    <text evidence="2">The sequence shown here is derived from an EMBL/GenBank/DDBJ whole genome shotgun (WGS) entry which is preliminary data.</text>
</comment>
<reference evidence="3 4" key="1">
    <citation type="submission" date="2019-05" db="EMBL/GenBank/DDBJ databases">
        <title>Emergence of the Ug99 lineage of the wheat stem rust pathogen through somatic hybridization.</title>
        <authorList>
            <person name="Li F."/>
            <person name="Upadhyaya N.M."/>
            <person name="Sperschneider J."/>
            <person name="Matny O."/>
            <person name="Nguyen-Phuc H."/>
            <person name="Mago R."/>
            <person name="Raley C."/>
            <person name="Miller M.E."/>
            <person name="Silverstein K.A.T."/>
            <person name="Henningsen E."/>
            <person name="Hirsch C.D."/>
            <person name="Visser B."/>
            <person name="Pretorius Z.A."/>
            <person name="Steffenson B.J."/>
            <person name="Schwessinger B."/>
            <person name="Dodds P.N."/>
            <person name="Figueroa M."/>
        </authorList>
    </citation>
    <scope>NUCLEOTIDE SEQUENCE [LARGE SCALE GENOMIC DNA]</scope>
    <source>
        <strain evidence="1">21-0</strain>
        <strain evidence="2 4">Ug99</strain>
    </source>
</reference>
<accession>A0A5B0LTJ5</accession>
<dbReference type="EMBL" id="VDEP01000506">
    <property type="protein sequence ID" value="KAA1068327.1"/>
    <property type="molecule type" value="Genomic_DNA"/>
</dbReference>
<proteinExistence type="predicted"/>
<name>A0A5B0LTJ5_PUCGR</name>
<gene>
    <name evidence="1" type="ORF">PGT21_017937</name>
    <name evidence="2" type="ORF">PGTUg99_034071</name>
</gene>
<dbReference type="Proteomes" id="UP000325313">
    <property type="component" value="Unassembled WGS sequence"/>
</dbReference>
<protein>
    <submittedName>
        <fullName evidence="2">Uncharacterized protein</fullName>
    </submittedName>
</protein>
<evidence type="ECO:0000313" key="4">
    <source>
        <dbReference type="Proteomes" id="UP000325313"/>
    </source>
</evidence>
<organism evidence="2 4">
    <name type="scientific">Puccinia graminis f. sp. tritici</name>
    <dbReference type="NCBI Taxonomy" id="56615"/>
    <lineage>
        <taxon>Eukaryota</taxon>
        <taxon>Fungi</taxon>
        <taxon>Dikarya</taxon>
        <taxon>Basidiomycota</taxon>
        <taxon>Pucciniomycotina</taxon>
        <taxon>Pucciniomycetes</taxon>
        <taxon>Pucciniales</taxon>
        <taxon>Pucciniaceae</taxon>
        <taxon>Puccinia</taxon>
    </lineage>
</organism>
<sequence length="67" mass="7743">MRTSPFNHLATARVARHNIAVQYKHAARFKRAAQSKRKRHKPLILILLSTHTRLQKKKTGKATTSRD</sequence>